<dbReference type="Proteomes" id="UP000694255">
    <property type="component" value="Unassembled WGS sequence"/>
</dbReference>
<reference evidence="4 5" key="1">
    <citation type="journal article" date="2021" name="DNA Res.">
        <title>Genome analysis of Candida subhashii reveals its hybrid nature and dual mitochondrial genome conformations.</title>
        <authorList>
            <person name="Mixao V."/>
            <person name="Hegedusova E."/>
            <person name="Saus E."/>
            <person name="Pryszcz L.P."/>
            <person name="Cillingova A."/>
            <person name="Nosek J."/>
            <person name="Gabaldon T."/>
        </authorList>
    </citation>
    <scope>NUCLEOTIDE SEQUENCE [LARGE SCALE GENOMIC DNA]</scope>
    <source>
        <strain evidence="4 5">CBS 10753</strain>
    </source>
</reference>
<dbReference type="RefSeq" id="XP_049264790.1">
    <property type="nucleotide sequence ID" value="XM_049405615.1"/>
</dbReference>
<evidence type="ECO:0000313" key="4">
    <source>
        <dbReference type="EMBL" id="KAG7664558.1"/>
    </source>
</evidence>
<dbReference type="Pfam" id="PF08614">
    <property type="entry name" value="ATG16"/>
    <property type="match status" value="1"/>
</dbReference>
<comment type="similarity">
    <text evidence="1">Belongs to the ATG16 family.</text>
</comment>
<dbReference type="EMBL" id="JAGSYN010000073">
    <property type="protein sequence ID" value="KAG7664558.1"/>
    <property type="molecule type" value="Genomic_DNA"/>
</dbReference>
<evidence type="ECO:0000259" key="3">
    <source>
        <dbReference type="Pfam" id="PF08614"/>
    </source>
</evidence>
<dbReference type="AlphaFoldDB" id="A0A8J5QLZ4"/>
<protein>
    <submittedName>
        <fullName evidence="4">ATG16</fullName>
    </submittedName>
</protein>
<keyword evidence="5" id="KW-1185">Reference proteome</keyword>
<accession>A0A8J5QLZ4</accession>
<keyword evidence="2" id="KW-0175">Coiled coil</keyword>
<sequence length="176" mass="20685">MSKSNWSEEILNRLNIRDTFESQDNKYFIAFQRLSQQLEIQKLQQQQSQQVQYESSPSPSLTSPNLKQEDLDRGIILKENQQLKNENNDLISSLNTATINNEKLEQRIKHDSLTIKSLERSNTKLQNKIENLLLEIKEKNKTIELINDEVLMNQIQYNVLKDKVKSLEKENLKLKS</sequence>
<organism evidence="4 5">
    <name type="scientific">[Candida] subhashii</name>
    <dbReference type="NCBI Taxonomy" id="561895"/>
    <lineage>
        <taxon>Eukaryota</taxon>
        <taxon>Fungi</taxon>
        <taxon>Dikarya</taxon>
        <taxon>Ascomycota</taxon>
        <taxon>Saccharomycotina</taxon>
        <taxon>Pichiomycetes</taxon>
        <taxon>Debaryomycetaceae</taxon>
        <taxon>Spathaspora</taxon>
    </lineage>
</organism>
<feature type="coiled-coil region" evidence="2">
    <location>
        <begin position="80"/>
        <end position="149"/>
    </location>
</feature>
<evidence type="ECO:0000256" key="1">
    <source>
        <dbReference type="ARBA" id="ARBA00005331"/>
    </source>
</evidence>
<gene>
    <name evidence="4" type="ORF">J8A68_001920</name>
</gene>
<dbReference type="InterPro" id="IPR013923">
    <property type="entry name" value="Autophagy-rel_prot_16_dom"/>
</dbReference>
<comment type="caution">
    <text evidence="4">The sequence shown here is derived from an EMBL/GenBank/DDBJ whole genome shotgun (WGS) entry which is preliminary data.</text>
</comment>
<evidence type="ECO:0000256" key="2">
    <source>
        <dbReference type="SAM" id="Coils"/>
    </source>
</evidence>
<dbReference type="OrthoDB" id="8949486at2759"/>
<feature type="domain" description="Autophagy-related protein 16" evidence="3">
    <location>
        <begin position="9"/>
        <end position="174"/>
    </location>
</feature>
<proteinExistence type="inferred from homology"/>
<dbReference type="GeneID" id="73468721"/>
<name>A0A8J5QLZ4_9ASCO</name>
<evidence type="ECO:0000313" key="5">
    <source>
        <dbReference type="Proteomes" id="UP000694255"/>
    </source>
</evidence>